<dbReference type="UniPathway" id="UPA00152"/>
<dbReference type="PANTHER" id="PTHR45825:SF2">
    <property type="entry name" value="STARCH SYNTHASE 2, CHLOROPLASTIC_AMYLOPLASTIC"/>
    <property type="match status" value="1"/>
</dbReference>
<dbReference type="Pfam" id="PF08323">
    <property type="entry name" value="Glyco_transf_5"/>
    <property type="match status" value="1"/>
</dbReference>
<dbReference type="Proteomes" id="UP000623129">
    <property type="component" value="Unassembled WGS sequence"/>
</dbReference>
<dbReference type="Gene3D" id="3.40.50.2000">
    <property type="entry name" value="Glycogen Phosphorylase B"/>
    <property type="match status" value="1"/>
</dbReference>
<dbReference type="SUPFAM" id="SSF53756">
    <property type="entry name" value="UDP-Glycosyltransferase/glycogen phosphorylase"/>
    <property type="match status" value="1"/>
</dbReference>
<evidence type="ECO:0000256" key="5">
    <source>
        <dbReference type="ARBA" id="ARBA00010281"/>
    </source>
</evidence>
<feature type="compositionally biased region" description="Gly residues" evidence="14">
    <location>
        <begin position="165"/>
        <end position="176"/>
    </location>
</feature>
<feature type="compositionally biased region" description="Pro residues" evidence="14">
    <location>
        <begin position="8"/>
        <end position="19"/>
    </location>
</feature>
<keyword evidence="8" id="KW-0934">Plastid</keyword>
<dbReference type="FunFam" id="3.40.50.2000:FF:000048">
    <property type="entry name" value="Starch synthase, chloroplastic/amyloplastic"/>
    <property type="match status" value="1"/>
</dbReference>
<dbReference type="AlphaFoldDB" id="A0A833RPS3"/>
<evidence type="ECO:0000313" key="17">
    <source>
        <dbReference type="Proteomes" id="UP000623129"/>
    </source>
</evidence>
<organism evidence="16 17">
    <name type="scientific">Carex littledalei</name>
    <dbReference type="NCBI Taxonomy" id="544730"/>
    <lineage>
        <taxon>Eukaryota</taxon>
        <taxon>Viridiplantae</taxon>
        <taxon>Streptophyta</taxon>
        <taxon>Embryophyta</taxon>
        <taxon>Tracheophyta</taxon>
        <taxon>Spermatophyta</taxon>
        <taxon>Magnoliopsida</taxon>
        <taxon>Liliopsida</taxon>
        <taxon>Poales</taxon>
        <taxon>Cyperaceae</taxon>
        <taxon>Cyperoideae</taxon>
        <taxon>Cariceae</taxon>
        <taxon>Carex</taxon>
        <taxon>Carex subgen. Euthyceras</taxon>
    </lineage>
</organism>
<evidence type="ECO:0000256" key="1">
    <source>
        <dbReference type="ARBA" id="ARBA00001478"/>
    </source>
</evidence>
<protein>
    <recommendedName>
        <fullName evidence="6">starch synthase</fullName>
        <ecNumber evidence="6">2.4.1.21</ecNumber>
    </recommendedName>
</protein>
<keyword evidence="10" id="KW-0808">Transferase</keyword>
<comment type="caution">
    <text evidence="16">The sequence shown here is derived from an EMBL/GenBank/DDBJ whole genome shotgun (WGS) entry which is preliminary data.</text>
</comment>
<dbReference type="OrthoDB" id="1934045at2759"/>
<keyword evidence="17" id="KW-1185">Reference proteome</keyword>
<accession>A0A833RPS3</accession>
<dbReference type="EC" id="2.4.1.21" evidence="6"/>
<evidence type="ECO:0000256" key="9">
    <source>
        <dbReference type="ARBA" id="ARBA00022676"/>
    </source>
</evidence>
<sequence>MASSLRPQPQPPLPQPPPRISRHSSRFLQTPASTHTNMKSCKIYYRRDGGLLSLIKRGTVKTFQAKNDSSSSGGKGNGDAKNEDITSNDDLVTNNTLRATILKSKKVLAMQQDILRQIVERKKLNSALMDDALIKQQDASKDQDGSSPPLPVTVADDDYSNADDGGSGGGFDGQSGSGIHEKEVNTHAMYTKPSSAVSQPPLPPLVPGGLGDVAGALPKALARRGHRVMVVVPRYARYAEPKKIGEPRRYMVASQDMEVAYYHAYIDGVDFVCLDSPVFHHVEKNIYGRDRLEILKRMILLCKAAVEVPWYVPCGGVCYGDGNLVFIANDWHTALLPVYLKSYYRDKGLMIYARSVIGRGPVDDLSLVDLPGEYLDLFKLYDPVGGDHCNIFAAGIKASDQLLTVSHGYAWELKTLEGGWGLHSIINENEASSMALKIK</sequence>
<keyword evidence="9" id="KW-0328">Glycosyltransferase</keyword>
<evidence type="ECO:0000256" key="6">
    <source>
        <dbReference type="ARBA" id="ARBA00012588"/>
    </source>
</evidence>
<keyword evidence="12" id="KW-0809">Transit peptide</keyword>
<keyword evidence="13" id="KW-0035">Amyloplast</keyword>
<comment type="similarity">
    <text evidence="5">Belongs to the glycosyltransferase 1 family. Bacterial/plant glycogen synthase subfamily.</text>
</comment>
<reference evidence="16" key="1">
    <citation type="submission" date="2020-01" db="EMBL/GenBank/DDBJ databases">
        <title>Genome sequence of Kobresia littledalei, the first chromosome-level genome in the family Cyperaceae.</title>
        <authorList>
            <person name="Qu G."/>
        </authorList>
    </citation>
    <scope>NUCLEOTIDE SEQUENCE</scope>
    <source>
        <strain evidence="16">C.B.Clarke</strain>
        <tissue evidence="16">Leaf</tissue>
    </source>
</reference>
<evidence type="ECO:0000256" key="12">
    <source>
        <dbReference type="ARBA" id="ARBA00022946"/>
    </source>
</evidence>
<evidence type="ECO:0000256" key="13">
    <source>
        <dbReference type="ARBA" id="ARBA00023234"/>
    </source>
</evidence>
<evidence type="ECO:0000256" key="10">
    <source>
        <dbReference type="ARBA" id="ARBA00022679"/>
    </source>
</evidence>
<evidence type="ECO:0000256" key="7">
    <source>
        <dbReference type="ARBA" id="ARBA00022528"/>
    </source>
</evidence>
<dbReference type="EMBL" id="SWLB01000006">
    <property type="protein sequence ID" value="KAF3338029.1"/>
    <property type="molecule type" value="Genomic_DNA"/>
</dbReference>
<feature type="region of interest" description="Disordered" evidence="14">
    <location>
        <begin position="63"/>
        <end position="88"/>
    </location>
</feature>
<evidence type="ECO:0000256" key="3">
    <source>
        <dbReference type="ARBA" id="ARBA00004602"/>
    </source>
</evidence>
<comment type="catalytic activity">
    <reaction evidence="1">
        <text>[(1-&gt;4)-alpha-D-glucosyl](n) + ADP-alpha-D-glucose = [(1-&gt;4)-alpha-D-glucosyl](n+1) + ADP + H(+)</text>
        <dbReference type="Rhea" id="RHEA:18189"/>
        <dbReference type="Rhea" id="RHEA-COMP:9584"/>
        <dbReference type="Rhea" id="RHEA-COMP:9587"/>
        <dbReference type="ChEBI" id="CHEBI:15378"/>
        <dbReference type="ChEBI" id="CHEBI:15444"/>
        <dbReference type="ChEBI" id="CHEBI:57498"/>
        <dbReference type="ChEBI" id="CHEBI:456216"/>
        <dbReference type="EC" id="2.4.1.21"/>
    </reaction>
</comment>
<dbReference type="GO" id="GO:0009501">
    <property type="term" value="C:amyloplast"/>
    <property type="evidence" value="ECO:0007669"/>
    <property type="project" value="UniProtKB-SubCell"/>
</dbReference>
<feature type="domain" description="Starch synthase catalytic" evidence="15">
    <location>
        <begin position="207"/>
        <end position="427"/>
    </location>
</feature>
<dbReference type="GO" id="GO:0019252">
    <property type="term" value="P:starch biosynthetic process"/>
    <property type="evidence" value="ECO:0007669"/>
    <property type="project" value="UniProtKB-UniPathway"/>
</dbReference>
<dbReference type="GO" id="GO:0010021">
    <property type="term" value="P:amylopectin biosynthetic process"/>
    <property type="evidence" value="ECO:0007669"/>
    <property type="project" value="UniProtKB-ARBA"/>
</dbReference>
<feature type="region of interest" description="Disordered" evidence="14">
    <location>
        <begin position="1"/>
        <end position="33"/>
    </location>
</feature>
<dbReference type="GO" id="GO:0009011">
    <property type="term" value="F:alpha-1,4-glucan glucosyltransferase (ADP-glucose donor) activity"/>
    <property type="evidence" value="ECO:0007669"/>
    <property type="project" value="UniProtKB-EC"/>
</dbReference>
<evidence type="ECO:0000259" key="15">
    <source>
        <dbReference type="Pfam" id="PF08323"/>
    </source>
</evidence>
<keyword evidence="11" id="KW-0750">Starch biosynthesis</keyword>
<evidence type="ECO:0000256" key="4">
    <source>
        <dbReference type="ARBA" id="ARBA00004727"/>
    </source>
</evidence>
<evidence type="ECO:0000256" key="2">
    <source>
        <dbReference type="ARBA" id="ARBA00004229"/>
    </source>
</evidence>
<keyword evidence="7" id="KW-0150">Chloroplast</keyword>
<dbReference type="PANTHER" id="PTHR45825">
    <property type="entry name" value="GRANULE-BOUND STARCH SYNTHASE 1, CHLOROPLASTIC/AMYLOPLASTIC"/>
    <property type="match status" value="1"/>
</dbReference>
<evidence type="ECO:0000313" key="16">
    <source>
        <dbReference type="EMBL" id="KAF3338029.1"/>
    </source>
</evidence>
<dbReference type="InterPro" id="IPR013534">
    <property type="entry name" value="Starch_synth_cat_dom"/>
</dbReference>
<dbReference type="GO" id="GO:0009507">
    <property type="term" value="C:chloroplast"/>
    <property type="evidence" value="ECO:0007669"/>
    <property type="project" value="UniProtKB-SubCell"/>
</dbReference>
<proteinExistence type="inferred from homology"/>
<feature type="region of interest" description="Disordered" evidence="14">
    <location>
        <begin position="137"/>
        <end position="179"/>
    </location>
</feature>
<evidence type="ECO:0000256" key="8">
    <source>
        <dbReference type="ARBA" id="ARBA00022640"/>
    </source>
</evidence>
<gene>
    <name evidence="16" type="ORF">FCM35_KLT18616</name>
</gene>
<comment type="pathway">
    <text evidence="4">Glycan biosynthesis; starch biosynthesis.</text>
</comment>
<name>A0A833RPS3_9POAL</name>
<evidence type="ECO:0000256" key="11">
    <source>
        <dbReference type="ARBA" id="ARBA00022922"/>
    </source>
</evidence>
<evidence type="ECO:0000256" key="14">
    <source>
        <dbReference type="SAM" id="MobiDB-lite"/>
    </source>
</evidence>
<comment type="subcellular location">
    <subcellularLocation>
        <location evidence="3">Plastid</location>
        <location evidence="3">Amyloplast</location>
    </subcellularLocation>
    <subcellularLocation>
        <location evidence="2">Plastid</location>
        <location evidence="2">Chloroplast</location>
    </subcellularLocation>
</comment>